<dbReference type="Proteomes" id="UP000215224">
    <property type="component" value="Chromosome"/>
</dbReference>
<keyword evidence="1" id="KW-1133">Transmembrane helix</keyword>
<sequence length="54" mass="6024">MLQKPTTDKMIFGVCRGISESFGIPPLILRAIFLVTAPISIFVYILLIGFILKK</sequence>
<dbReference type="Pfam" id="PF04024">
    <property type="entry name" value="PspC"/>
    <property type="match status" value="1"/>
</dbReference>
<dbReference type="EMBL" id="CP018866">
    <property type="protein sequence ID" value="AST90089.1"/>
    <property type="molecule type" value="Genomic_DNA"/>
</dbReference>
<organism evidence="3 4">
    <name type="scientific">Sutcliffiella cohnii</name>
    <dbReference type="NCBI Taxonomy" id="33932"/>
    <lineage>
        <taxon>Bacteria</taxon>
        <taxon>Bacillati</taxon>
        <taxon>Bacillota</taxon>
        <taxon>Bacilli</taxon>
        <taxon>Bacillales</taxon>
        <taxon>Bacillaceae</taxon>
        <taxon>Sutcliffiella</taxon>
    </lineage>
</organism>
<evidence type="ECO:0000256" key="1">
    <source>
        <dbReference type="SAM" id="Phobius"/>
    </source>
</evidence>
<feature type="transmembrane region" description="Helical" evidence="1">
    <location>
        <begin position="27"/>
        <end position="52"/>
    </location>
</feature>
<proteinExistence type="predicted"/>
<keyword evidence="4" id="KW-1185">Reference proteome</keyword>
<evidence type="ECO:0000313" key="4">
    <source>
        <dbReference type="Proteomes" id="UP000215224"/>
    </source>
</evidence>
<reference evidence="3 4" key="1">
    <citation type="submission" date="2016-12" db="EMBL/GenBank/DDBJ databases">
        <title>The whole genome sequencing and assembly of Bacillus cohnii DSM 6307T strain.</title>
        <authorList>
            <person name="Lee Y.-J."/>
            <person name="Yi H."/>
            <person name="Bahn Y.-S."/>
            <person name="Kim J.F."/>
            <person name="Lee D.-W."/>
        </authorList>
    </citation>
    <scope>NUCLEOTIDE SEQUENCE [LARGE SCALE GENOMIC DNA]</scope>
    <source>
        <strain evidence="3 4">DSM 6307</strain>
    </source>
</reference>
<protein>
    <recommendedName>
        <fullName evidence="2">Phage shock protein PspC N-terminal domain-containing protein</fullName>
    </recommendedName>
</protein>
<dbReference type="AlphaFoldDB" id="A0A223KKS0"/>
<dbReference type="InterPro" id="IPR007168">
    <property type="entry name" value="Phageshock_PspC_N"/>
</dbReference>
<accession>A0A223KKS0</accession>
<keyword evidence="1" id="KW-0472">Membrane</keyword>
<dbReference type="RefSeq" id="WP_084380469.1">
    <property type="nucleotide sequence ID" value="NZ_CP018866.1"/>
</dbReference>
<feature type="domain" description="Phage shock protein PspC N-terminal" evidence="2">
    <location>
        <begin position="2"/>
        <end position="48"/>
    </location>
</feature>
<gene>
    <name evidence="3" type="ORF">BC6307_01720</name>
</gene>
<evidence type="ECO:0000259" key="2">
    <source>
        <dbReference type="Pfam" id="PF04024"/>
    </source>
</evidence>
<dbReference type="KEGG" id="bcoh:BC6307_01720"/>
<keyword evidence="1" id="KW-0812">Transmembrane</keyword>
<evidence type="ECO:0000313" key="3">
    <source>
        <dbReference type="EMBL" id="AST90089.1"/>
    </source>
</evidence>
<name>A0A223KKS0_9BACI</name>